<reference evidence="2" key="1">
    <citation type="submission" date="2022-10" db="EMBL/GenBank/DDBJ databases">
        <title>Chitiniphilus purpureus sp. nov., a novel chitin-degrading bacterium isolated from crawfish pond sediment.</title>
        <authorList>
            <person name="Li K."/>
        </authorList>
    </citation>
    <scope>NUCLEOTIDE SEQUENCE</scope>
    <source>
        <strain evidence="2">CD1</strain>
    </source>
</reference>
<dbReference type="Pfam" id="PF13975">
    <property type="entry name" value="gag-asp_proteas"/>
    <property type="match status" value="1"/>
</dbReference>
<dbReference type="InterPro" id="IPR011969">
    <property type="entry name" value="Clan_AA_Asp_peptidase_C"/>
</dbReference>
<dbReference type="PROSITE" id="PS00141">
    <property type="entry name" value="ASP_PROTEASE"/>
    <property type="match status" value="1"/>
</dbReference>
<dbReference type="Proteomes" id="UP001061302">
    <property type="component" value="Chromosome"/>
</dbReference>
<dbReference type="Gene3D" id="2.40.70.10">
    <property type="entry name" value="Acid Proteases"/>
    <property type="match status" value="1"/>
</dbReference>
<evidence type="ECO:0000256" key="1">
    <source>
        <dbReference type="SAM" id="Phobius"/>
    </source>
</evidence>
<dbReference type="GO" id="GO:0008233">
    <property type="term" value="F:peptidase activity"/>
    <property type="evidence" value="ECO:0007669"/>
    <property type="project" value="UniProtKB-KW"/>
</dbReference>
<dbReference type="GO" id="GO:0006508">
    <property type="term" value="P:proteolysis"/>
    <property type="evidence" value="ECO:0007669"/>
    <property type="project" value="UniProtKB-KW"/>
</dbReference>
<keyword evidence="2" id="KW-0378">Hydrolase</keyword>
<dbReference type="SUPFAM" id="SSF50630">
    <property type="entry name" value="Acid proteases"/>
    <property type="match status" value="1"/>
</dbReference>
<dbReference type="InterPro" id="IPR001969">
    <property type="entry name" value="Aspartic_peptidase_AS"/>
</dbReference>
<dbReference type="InterPro" id="IPR034122">
    <property type="entry name" value="Retropepsin-like_bacterial"/>
</dbReference>
<proteinExistence type="predicted"/>
<protein>
    <submittedName>
        <fullName evidence="2">TIGR02281 family clan AA aspartic protease</fullName>
        <ecNumber evidence="2">3.4.23.-</ecNumber>
    </submittedName>
</protein>
<gene>
    <name evidence="2" type="ORF">N8I74_12180</name>
</gene>
<keyword evidence="2" id="KW-0645">Protease</keyword>
<dbReference type="InterPro" id="IPR021109">
    <property type="entry name" value="Peptidase_aspartic_dom_sf"/>
</dbReference>
<keyword evidence="3" id="KW-1185">Reference proteome</keyword>
<name>A0ABY6DIA5_9NEIS</name>
<sequence>MRRAMRGSSIGPLLVWLVVFGGVFLVMKVFIEARQTPAMTVQTQGNGEIAITRAQDGHYRLRGEINGEPVTFMIDTGATAITLPQPLAQRLGLPRGQTIVSHTANGTVEGYATQLDSLRIGNMLLRQVRAGVVPNMPGGEVLLGMNVLGRMEVVMRGERMILRPIASE</sequence>
<dbReference type="EMBL" id="CP106753">
    <property type="protein sequence ID" value="UXY14077.1"/>
    <property type="molecule type" value="Genomic_DNA"/>
</dbReference>
<evidence type="ECO:0000313" key="3">
    <source>
        <dbReference type="Proteomes" id="UP001061302"/>
    </source>
</evidence>
<dbReference type="CDD" id="cd05483">
    <property type="entry name" value="retropepsin_like_bacteria"/>
    <property type="match status" value="1"/>
</dbReference>
<accession>A0ABY6DIA5</accession>
<feature type="transmembrane region" description="Helical" evidence="1">
    <location>
        <begin position="12"/>
        <end position="31"/>
    </location>
</feature>
<dbReference type="RefSeq" id="WP_263123377.1">
    <property type="nucleotide sequence ID" value="NZ_CP106753.1"/>
</dbReference>
<evidence type="ECO:0000313" key="2">
    <source>
        <dbReference type="EMBL" id="UXY14077.1"/>
    </source>
</evidence>
<organism evidence="2 3">
    <name type="scientific">Chitiniphilus purpureus</name>
    <dbReference type="NCBI Taxonomy" id="2981137"/>
    <lineage>
        <taxon>Bacteria</taxon>
        <taxon>Pseudomonadati</taxon>
        <taxon>Pseudomonadota</taxon>
        <taxon>Betaproteobacteria</taxon>
        <taxon>Neisseriales</taxon>
        <taxon>Chitinibacteraceae</taxon>
        <taxon>Chitiniphilus</taxon>
    </lineage>
</organism>
<keyword evidence="1" id="KW-0472">Membrane</keyword>
<keyword evidence="1" id="KW-1133">Transmembrane helix</keyword>
<dbReference type="EC" id="3.4.23.-" evidence="2"/>
<dbReference type="NCBIfam" id="TIGR02281">
    <property type="entry name" value="clan_AA_DTGA"/>
    <property type="match status" value="1"/>
</dbReference>
<keyword evidence="1" id="KW-0812">Transmembrane</keyword>